<dbReference type="Proteomes" id="UP000830395">
    <property type="component" value="Chromosome 24"/>
</dbReference>
<gene>
    <name evidence="1" type="ORF">PDJAM_G00144610</name>
</gene>
<comment type="caution">
    <text evidence="1">The sequence shown here is derived from an EMBL/GenBank/DDBJ whole genome shotgun (WGS) entry which is preliminary data.</text>
</comment>
<name>A0ACC5ZFV4_9TELE</name>
<evidence type="ECO:0000313" key="2">
    <source>
        <dbReference type="Proteomes" id="UP000830395"/>
    </source>
</evidence>
<dbReference type="EMBL" id="CM040998">
    <property type="protein sequence ID" value="MCJ8746687.1"/>
    <property type="molecule type" value="Genomic_DNA"/>
</dbReference>
<accession>A0ACC5ZFV4</accession>
<proteinExistence type="predicted"/>
<evidence type="ECO:0000313" key="1">
    <source>
        <dbReference type="EMBL" id="MCJ8746687.1"/>
    </source>
</evidence>
<organism evidence="1 2">
    <name type="scientific">Pangasius djambal</name>
    <dbReference type="NCBI Taxonomy" id="1691987"/>
    <lineage>
        <taxon>Eukaryota</taxon>
        <taxon>Metazoa</taxon>
        <taxon>Chordata</taxon>
        <taxon>Craniata</taxon>
        <taxon>Vertebrata</taxon>
        <taxon>Euteleostomi</taxon>
        <taxon>Actinopterygii</taxon>
        <taxon>Neopterygii</taxon>
        <taxon>Teleostei</taxon>
        <taxon>Ostariophysi</taxon>
        <taxon>Siluriformes</taxon>
        <taxon>Pangasiidae</taxon>
        <taxon>Pangasius</taxon>
    </lineage>
</organism>
<sequence>MKPVCAFIKKKKRCCTRSGRNCNTRSLCQHLFQKLFQSSFLHLSQHCKCENLYQPSVKQC</sequence>
<protein>
    <submittedName>
        <fullName evidence="1">Uncharacterized protein</fullName>
    </submittedName>
</protein>
<reference evidence="1" key="1">
    <citation type="submission" date="2020-02" db="EMBL/GenBank/DDBJ databases">
        <title>Genome sequencing of the panga catfish, Pangasius djambal.</title>
        <authorList>
            <person name="Wen M."/>
            <person name="Zahm M."/>
            <person name="Roques C."/>
            <person name="Cabau C."/>
            <person name="Klopp C."/>
            <person name="Donnadieu C."/>
            <person name="Jouanno E."/>
            <person name="Avarre J.-C."/>
            <person name="Campet M."/>
            <person name="Ha T."/>
            <person name="Dugue R."/>
            <person name="Lampietro C."/>
            <person name="Louis A."/>
            <person name="Herpin A."/>
            <person name="Echchiki A."/>
            <person name="Berthelot C."/>
            <person name="Parey E."/>
            <person name="Roest-Crollius H."/>
            <person name="Braasch I."/>
            <person name="Postlethwait J.H."/>
            <person name="Bobe J."/>
            <person name="Montfort J."/>
            <person name="Bouchez O."/>
            <person name="Begum T."/>
            <person name="Schartl M."/>
            <person name="Gustiano R."/>
            <person name="Guiguen Y."/>
        </authorList>
    </citation>
    <scope>NUCLEOTIDE SEQUENCE</scope>
    <source>
        <strain evidence="1">Pdj_M5554</strain>
    </source>
</reference>
<keyword evidence="2" id="KW-1185">Reference proteome</keyword>